<name>A0A5M6CWZ4_9BACT</name>
<evidence type="ECO:0000313" key="2">
    <source>
        <dbReference type="EMBL" id="KAA5539613.1"/>
    </source>
</evidence>
<reference evidence="2 3" key="1">
    <citation type="submission" date="2019-08" db="EMBL/GenBank/DDBJ databases">
        <authorList>
            <person name="Dhanesh K."/>
            <person name="Kumar G."/>
            <person name="Sasikala C."/>
            <person name="Venkata Ramana C."/>
        </authorList>
    </citation>
    <scope>NUCLEOTIDE SEQUENCE [LARGE SCALE GENOMIC DNA]</scope>
    <source>
        <strain evidence="2 3">JC645</strain>
    </source>
</reference>
<proteinExistence type="predicted"/>
<feature type="transmembrane region" description="Helical" evidence="1">
    <location>
        <begin position="170"/>
        <end position="189"/>
    </location>
</feature>
<dbReference type="InterPro" id="IPR043130">
    <property type="entry name" value="CDP-OH_PTrfase_TM_dom"/>
</dbReference>
<comment type="caution">
    <text evidence="2">The sequence shown here is derived from an EMBL/GenBank/DDBJ whole genome shotgun (WGS) entry which is preliminary data.</text>
</comment>
<keyword evidence="1" id="KW-0812">Transmembrane</keyword>
<keyword evidence="1" id="KW-1133">Transmembrane helix</keyword>
<evidence type="ECO:0000256" key="1">
    <source>
        <dbReference type="SAM" id="Phobius"/>
    </source>
</evidence>
<accession>A0A5M6CWZ4</accession>
<keyword evidence="3" id="KW-1185">Reference proteome</keyword>
<feature type="transmembrane region" description="Helical" evidence="1">
    <location>
        <begin position="129"/>
        <end position="149"/>
    </location>
</feature>
<dbReference type="Gene3D" id="1.20.120.1760">
    <property type="match status" value="1"/>
</dbReference>
<protein>
    <submittedName>
        <fullName evidence="2">CDP-alcohol phosphatidyltransferase family protein</fullName>
    </submittedName>
</protein>
<dbReference type="EMBL" id="VWOX01000018">
    <property type="protein sequence ID" value="KAA5539613.1"/>
    <property type="molecule type" value="Genomic_DNA"/>
</dbReference>
<dbReference type="AlphaFoldDB" id="A0A5M6CWZ4"/>
<dbReference type="GO" id="GO:0016740">
    <property type="term" value="F:transferase activity"/>
    <property type="evidence" value="ECO:0007669"/>
    <property type="project" value="UniProtKB-KW"/>
</dbReference>
<dbReference type="Proteomes" id="UP000324479">
    <property type="component" value="Unassembled WGS sequence"/>
</dbReference>
<feature type="transmembrane region" description="Helical" evidence="1">
    <location>
        <begin position="195"/>
        <end position="213"/>
    </location>
</feature>
<sequence length="231" mass="24075">MVACSMTNNPIEGRRPVKSRRWPIFRRLAGWLSETRITPNTISVSSGVFGCLAGILLAGTSWTSGDPLRLTCYIAAAVMIQFRLIANLLDGMVAVEGGKSSPVGGLFNEVPDRISDVAVLVGAGYSLSAIAPLGYAAALVALFVAYVRAVGGSEGVGQCFQGPMAKPQRMAIMTAACLACGLAILLGAAAPAIAILMNASLSLIVAGGAVTAWRRLSSIAQRMREQHVRTV</sequence>
<gene>
    <name evidence="2" type="ORF">FYK55_23900</name>
</gene>
<feature type="transmembrane region" description="Helical" evidence="1">
    <location>
        <begin position="37"/>
        <end position="58"/>
    </location>
</feature>
<organism evidence="2 3">
    <name type="scientific">Roseiconus nitratireducens</name>
    <dbReference type="NCBI Taxonomy" id="2605748"/>
    <lineage>
        <taxon>Bacteria</taxon>
        <taxon>Pseudomonadati</taxon>
        <taxon>Planctomycetota</taxon>
        <taxon>Planctomycetia</taxon>
        <taxon>Pirellulales</taxon>
        <taxon>Pirellulaceae</taxon>
        <taxon>Roseiconus</taxon>
    </lineage>
</organism>
<keyword evidence="2" id="KW-0808">Transferase</keyword>
<keyword evidence="1" id="KW-0472">Membrane</keyword>
<evidence type="ECO:0000313" key="3">
    <source>
        <dbReference type="Proteomes" id="UP000324479"/>
    </source>
</evidence>